<dbReference type="PANTHER" id="PTHR42760">
    <property type="entry name" value="SHORT-CHAIN DEHYDROGENASES/REDUCTASES FAMILY MEMBER"/>
    <property type="match status" value="1"/>
</dbReference>
<dbReference type="InterPro" id="IPR002347">
    <property type="entry name" value="SDR_fam"/>
</dbReference>
<dbReference type="Pfam" id="PF13561">
    <property type="entry name" value="adh_short_C2"/>
    <property type="match status" value="1"/>
</dbReference>
<reference evidence="3 4" key="1">
    <citation type="submission" date="2024-05" db="EMBL/GenBank/DDBJ databases">
        <authorList>
            <person name="Liu Q."/>
            <person name="Xin Y.-H."/>
        </authorList>
    </citation>
    <scope>NUCLEOTIDE SEQUENCE [LARGE SCALE GENOMIC DNA]</scope>
    <source>
        <strain evidence="3 4">CGMCC 1.10181</strain>
    </source>
</reference>
<dbReference type="SUPFAM" id="SSF51735">
    <property type="entry name" value="NAD(P)-binding Rossmann-fold domains"/>
    <property type="match status" value="1"/>
</dbReference>
<keyword evidence="4" id="KW-1185">Reference proteome</keyword>
<proteinExistence type="inferred from homology"/>
<dbReference type="EMBL" id="JBDIME010000031">
    <property type="protein sequence ID" value="MEN2792659.1"/>
    <property type="molecule type" value="Genomic_DNA"/>
</dbReference>
<comment type="caution">
    <text evidence="3">The sequence shown here is derived from an EMBL/GenBank/DDBJ whole genome shotgun (WGS) entry which is preliminary data.</text>
</comment>
<accession>A0ABU9YA44</accession>
<dbReference type="GO" id="GO:0016491">
    <property type="term" value="F:oxidoreductase activity"/>
    <property type="evidence" value="ECO:0007669"/>
    <property type="project" value="UniProtKB-KW"/>
</dbReference>
<dbReference type="InterPro" id="IPR036291">
    <property type="entry name" value="NAD(P)-bd_dom_sf"/>
</dbReference>
<comment type="similarity">
    <text evidence="1">Belongs to the short-chain dehydrogenases/reductases (SDR) family.</text>
</comment>
<evidence type="ECO:0000313" key="4">
    <source>
        <dbReference type="Proteomes" id="UP001419910"/>
    </source>
</evidence>
<dbReference type="CDD" id="cd05233">
    <property type="entry name" value="SDR_c"/>
    <property type="match status" value="1"/>
</dbReference>
<dbReference type="RefSeq" id="WP_343892226.1">
    <property type="nucleotide sequence ID" value="NZ_BAAAEH010000055.1"/>
</dbReference>
<dbReference type="PANTHER" id="PTHR42760:SF133">
    <property type="entry name" value="3-OXOACYL-[ACYL-CARRIER-PROTEIN] REDUCTASE"/>
    <property type="match status" value="1"/>
</dbReference>
<dbReference type="PRINTS" id="PR00081">
    <property type="entry name" value="GDHRDH"/>
</dbReference>
<protein>
    <submittedName>
        <fullName evidence="3">SDR family oxidoreductase</fullName>
        <ecNumber evidence="3">1.-.-.-</ecNumber>
    </submittedName>
</protein>
<sequence>MGILQDRVAIVTGASSGAGQGAARRFAEEGAIVVASARRMDRLEALVKDIKAKGGKAIAVRCDVYKEDEIDNVVQAAITEFGKIDVLANIGQGALDQQTYLVDTTKQHAFDSYIGGPLQSLLFMQKCFPYMKERNYGRIVNCGSQSALMGLPGFAAYQMAKAAVQALTRTASQEWAKYGITTNVILPAHWSDAFALSPQGIEAGNAAAAASPMGRLGQPYEDVSPMIAFLASEGAGYINGQSIAIDGGVRLIA</sequence>
<dbReference type="Proteomes" id="UP001419910">
    <property type="component" value="Unassembled WGS sequence"/>
</dbReference>
<evidence type="ECO:0000256" key="1">
    <source>
        <dbReference type="ARBA" id="ARBA00006484"/>
    </source>
</evidence>
<dbReference type="Gene3D" id="3.40.50.720">
    <property type="entry name" value="NAD(P)-binding Rossmann-like Domain"/>
    <property type="match status" value="1"/>
</dbReference>
<gene>
    <name evidence="3" type="ORF">ABC974_23730</name>
</gene>
<evidence type="ECO:0000256" key="2">
    <source>
        <dbReference type="ARBA" id="ARBA00023002"/>
    </source>
</evidence>
<name>A0ABU9YA44_9SPHN</name>
<evidence type="ECO:0000313" key="3">
    <source>
        <dbReference type="EMBL" id="MEN2792659.1"/>
    </source>
</evidence>
<keyword evidence="2 3" id="KW-0560">Oxidoreductase</keyword>
<dbReference type="EC" id="1.-.-.-" evidence="3"/>
<organism evidence="3 4">
    <name type="scientific">Sphingomonas oligophenolica</name>
    <dbReference type="NCBI Taxonomy" id="301154"/>
    <lineage>
        <taxon>Bacteria</taxon>
        <taxon>Pseudomonadati</taxon>
        <taxon>Pseudomonadota</taxon>
        <taxon>Alphaproteobacteria</taxon>
        <taxon>Sphingomonadales</taxon>
        <taxon>Sphingomonadaceae</taxon>
        <taxon>Sphingomonas</taxon>
    </lineage>
</organism>